<dbReference type="KEGG" id="htq:FRZ44_03100"/>
<dbReference type="Pfam" id="PF13692">
    <property type="entry name" value="Glyco_trans_1_4"/>
    <property type="match status" value="1"/>
</dbReference>
<dbReference type="PANTHER" id="PTHR45947:SF3">
    <property type="entry name" value="SULFOQUINOVOSYL TRANSFERASE SQD2"/>
    <property type="match status" value="1"/>
</dbReference>
<name>A0A5J6MFL4_9PROT</name>
<dbReference type="GO" id="GO:0016757">
    <property type="term" value="F:glycosyltransferase activity"/>
    <property type="evidence" value="ECO:0007669"/>
    <property type="project" value="TreeGrafter"/>
</dbReference>
<organism evidence="2 3">
    <name type="scientific">Hypericibacter terrae</name>
    <dbReference type="NCBI Taxonomy" id="2602015"/>
    <lineage>
        <taxon>Bacteria</taxon>
        <taxon>Pseudomonadati</taxon>
        <taxon>Pseudomonadota</taxon>
        <taxon>Alphaproteobacteria</taxon>
        <taxon>Rhodospirillales</taxon>
        <taxon>Dongiaceae</taxon>
        <taxon>Hypericibacter</taxon>
    </lineage>
</organism>
<keyword evidence="2" id="KW-0808">Transferase</keyword>
<sequence length="420" mass="47692">MARSESSRRVLIVVQNLPVPFDRRVWLEATSLTKAGYGVSVICPKAKGFNRSFERLEGVDIYRYGLPIDAKGALGFVAEFLWCFIRTWMKSLRVAFRGRGFDVIHACNPPETYWALAWFWRPFGKRFLFDHHDLSPEMYAAKFDRSDGAMYRGLLFLERMTFRTADQIITTNESHKRIAVERGGMRPDQVHIVRSGPDLARFKRYPADPSWRNGKRHLVVYLGEICKQDGVDYMLRALKELRERGRDDIQAVFVGGGPHQPEIKAYAQTLGLADMTTFTGRVSDEDLCRILSSADIGVDPDPKNDWSDKSTMNKIMEYMYFGLPIVAFDLRETRFSAQEAALYAPANAETAMASLIAQLLDDEPRRKLMADFGQRRLRESLAWEHSVPVLLGAYDVLFAPAGSTEAAGAARLDQRPSERG</sequence>
<accession>A0A5J6MFL4</accession>
<dbReference type="CDD" id="cd03794">
    <property type="entry name" value="GT4_WbuB-like"/>
    <property type="match status" value="1"/>
</dbReference>
<dbReference type="PANTHER" id="PTHR45947">
    <property type="entry name" value="SULFOQUINOVOSYL TRANSFERASE SQD2"/>
    <property type="match status" value="1"/>
</dbReference>
<dbReference type="AlphaFoldDB" id="A0A5J6MFL4"/>
<dbReference type="SUPFAM" id="SSF53756">
    <property type="entry name" value="UDP-Glycosyltransferase/glycogen phosphorylase"/>
    <property type="match status" value="1"/>
</dbReference>
<dbReference type="Proteomes" id="UP000326202">
    <property type="component" value="Chromosome"/>
</dbReference>
<feature type="domain" description="Glycosyltransferase subfamily 4-like N-terminal" evidence="1">
    <location>
        <begin position="25"/>
        <end position="195"/>
    </location>
</feature>
<gene>
    <name evidence="2" type="ORF">FRZ44_03100</name>
</gene>
<proteinExistence type="predicted"/>
<evidence type="ECO:0000259" key="1">
    <source>
        <dbReference type="Pfam" id="PF13579"/>
    </source>
</evidence>
<evidence type="ECO:0000313" key="2">
    <source>
        <dbReference type="EMBL" id="QEX15030.1"/>
    </source>
</evidence>
<keyword evidence="3" id="KW-1185">Reference proteome</keyword>
<dbReference type="InterPro" id="IPR050194">
    <property type="entry name" value="Glycosyltransferase_grp1"/>
</dbReference>
<dbReference type="Gene3D" id="3.40.50.2000">
    <property type="entry name" value="Glycogen Phosphorylase B"/>
    <property type="match status" value="2"/>
</dbReference>
<dbReference type="InterPro" id="IPR028098">
    <property type="entry name" value="Glyco_trans_4-like_N"/>
</dbReference>
<protein>
    <submittedName>
        <fullName evidence="2">Glycosyltransferase WbuB</fullName>
    </submittedName>
</protein>
<reference evidence="2 3" key="1">
    <citation type="submission" date="2019-08" db="EMBL/GenBank/DDBJ databases">
        <title>Hyperibacter terrae gen. nov., sp. nov. and Hyperibacter viscosus sp. nov., two new members in the family Rhodospirillaceae isolated from the rhizosphere of Hypericum perforatum.</title>
        <authorList>
            <person name="Noviana Z."/>
        </authorList>
    </citation>
    <scope>NUCLEOTIDE SEQUENCE [LARGE SCALE GENOMIC DNA]</scope>
    <source>
        <strain evidence="2 3">R5913</strain>
    </source>
</reference>
<evidence type="ECO:0000313" key="3">
    <source>
        <dbReference type="Proteomes" id="UP000326202"/>
    </source>
</evidence>
<dbReference type="EMBL" id="CP042906">
    <property type="protein sequence ID" value="QEX15030.1"/>
    <property type="molecule type" value="Genomic_DNA"/>
</dbReference>
<dbReference type="OrthoDB" id="529131at2"/>
<dbReference type="Pfam" id="PF13579">
    <property type="entry name" value="Glyco_trans_4_4"/>
    <property type="match status" value="1"/>
</dbReference>